<dbReference type="Pfam" id="PF14238">
    <property type="entry name" value="DUF4340"/>
    <property type="match status" value="1"/>
</dbReference>
<dbReference type="AlphaFoldDB" id="A0A2Z4AGD8"/>
<feature type="region of interest" description="Disordered" evidence="1">
    <location>
        <begin position="280"/>
        <end position="314"/>
    </location>
</feature>
<feature type="domain" description="DUF4340" evidence="2">
    <location>
        <begin position="73"/>
        <end position="247"/>
    </location>
</feature>
<accession>A0A2Z4AGD8</accession>
<evidence type="ECO:0000313" key="3">
    <source>
        <dbReference type="EMBL" id="AWT60138.1"/>
    </source>
</evidence>
<name>A0A2Z4AGD8_9BACT</name>
<dbReference type="Proteomes" id="UP000247465">
    <property type="component" value="Chromosome"/>
</dbReference>
<evidence type="ECO:0000313" key="4">
    <source>
        <dbReference type="Proteomes" id="UP000247465"/>
    </source>
</evidence>
<organism evidence="3 4">
    <name type="scientific">Candidatus Moanibacter tarae</name>
    <dbReference type="NCBI Taxonomy" id="2200854"/>
    <lineage>
        <taxon>Bacteria</taxon>
        <taxon>Pseudomonadati</taxon>
        <taxon>Verrucomicrobiota</taxon>
        <taxon>Opitutia</taxon>
        <taxon>Puniceicoccales</taxon>
        <taxon>Puniceicoccales incertae sedis</taxon>
        <taxon>Candidatus Moanibacter</taxon>
    </lineage>
</organism>
<protein>
    <recommendedName>
        <fullName evidence="2">DUF4340 domain-containing protein</fullName>
    </recommendedName>
</protein>
<dbReference type="EMBL" id="CP029803">
    <property type="protein sequence ID" value="AWT60138.1"/>
    <property type="molecule type" value="Genomic_DNA"/>
</dbReference>
<proteinExistence type="predicted"/>
<reference evidence="3 4" key="1">
    <citation type="submission" date="2018-06" db="EMBL/GenBank/DDBJ databases">
        <title>Draft Genome Sequence of a Novel Marine Bacterium Related to the Verrucomicrobia.</title>
        <authorList>
            <person name="Vosseberg J."/>
            <person name="Martijn J."/>
            <person name="Ettema T.J.G."/>
        </authorList>
    </citation>
    <scope>NUCLEOTIDE SEQUENCE [LARGE SCALE GENOMIC DNA]</scope>
    <source>
        <strain evidence="3">TARA_B100001123</strain>
    </source>
</reference>
<dbReference type="KEGG" id="mtar:DF168_01339"/>
<evidence type="ECO:0000259" key="2">
    <source>
        <dbReference type="Pfam" id="PF14238"/>
    </source>
</evidence>
<evidence type="ECO:0000256" key="1">
    <source>
        <dbReference type="SAM" id="MobiDB-lite"/>
    </source>
</evidence>
<sequence length="382" mass="43097">MRLKRICLAIAILGTLAALALWIDRSQSQLKTKEKPVGENLVAHKTIELTSEILLGDSDLENKVHLKLEDNIWILPEYHQFPVDFNKLKSFVSSLLNAKFIRLVTRNPERMKQLEFNENTVRFISAEGENIWSLITGKGNNAGGRFVKVQDYDAAYLSDISLYIDTDEKNWAQKKLLDIKPNHVEVVKLDYPGEDRFLSIARATHDSIFSSENIAQDQEINDSAAKDLIRTLINARFSDVKEPDNPDALAAFENSQHIEFFLFGGETFSFRIGRNPAGFIGKTEAPGSPEPVETLKSEEGPDTGIADFETSDKPDVPGMTDLRPVFIFYSTANSKSQLNDLMKRVSLSYSDYTFDQINESITRLIQAKKEPKELAEESKDSL</sequence>
<dbReference type="InterPro" id="IPR025641">
    <property type="entry name" value="DUF4340"/>
</dbReference>
<gene>
    <name evidence="3" type="ORF">DF168_01339</name>
</gene>